<dbReference type="RefSeq" id="WP_205185709.1">
    <property type="nucleotide sequence ID" value="NZ_JAFBFC010000002.1"/>
</dbReference>
<dbReference type="PROSITE" id="PS50928">
    <property type="entry name" value="ABC_TM1"/>
    <property type="match status" value="1"/>
</dbReference>
<feature type="transmembrane region" description="Helical" evidence="7">
    <location>
        <begin position="100"/>
        <end position="120"/>
    </location>
</feature>
<evidence type="ECO:0000313" key="10">
    <source>
        <dbReference type="Proteomes" id="UP000809829"/>
    </source>
</evidence>
<gene>
    <name evidence="9" type="ORF">JOC83_001407</name>
</gene>
<dbReference type="InterPro" id="IPR035906">
    <property type="entry name" value="MetI-like_sf"/>
</dbReference>
<dbReference type="InterPro" id="IPR045621">
    <property type="entry name" value="BPD_transp_1_N"/>
</dbReference>
<evidence type="ECO:0000256" key="3">
    <source>
        <dbReference type="ARBA" id="ARBA00022475"/>
    </source>
</evidence>
<feature type="transmembrane region" description="Helical" evidence="7">
    <location>
        <begin position="288"/>
        <end position="314"/>
    </location>
</feature>
<dbReference type="PANTHER" id="PTHR43163:SF6">
    <property type="entry name" value="DIPEPTIDE TRANSPORT SYSTEM PERMEASE PROTEIN DPPB-RELATED"/>
    <property type="match status" value="1"/>
</dbReference>
<keyword evidence="10" id="KW-1185">Reference proteome</keyword>
<feature type="domain" description="ABC transmembrane type-1" evidence="8">
    <location>
        <begin position="96"/>
        <end position="307"/>
    </location>
</feature>
<comment type="caution">
    <text evidence="9">The sequence shown here is derived from an EMBL/GenBank/DDBJ whole genome shotgun (WGS) entry which is preliminary data.</text>
</comment>
<evidence type="ECO:0000256" key="6">
    <source>
        <dbReference type="ARBA" id="ARBA00023136"/>
    </source>
</evidence>
<evidence type="ECO:0000256" key="2">
    <source>
        <dbReference type="ARBA" id="ARBA00022448"/>
    </source>
</evidence>
<evidence type="ECO:0000256" key="1">
    <source>
        <dbReference type="ARBA" id="ARBA00004651"/>
    </source>
</evidence>
<protein>
    <submittedName>
        <fullName evidence="9">Peptide/nickel transport system permease protein</fullName>
    </submittedName>
</protein>
<keyword evidence="3" id="KW-1003">Cell membrane</keyword>
<feature type="transmembrane region" description="Helical" evidence="7">
    <location>
        <begin position="188"/>
        <end position="207"/>
    </location>
</feature>
<dbReference type="PANTHER" id="PTHR43163">
    <property type="entry name" value="DIPEPTIDE TRANSPORT SYSTEM PERMEASE PROTEIN DPPB-RELATED"/>
    <property type="match status" value="1"/>
</dbReference>
<keyword evidence="2 7" id="KW-0813">Transport</keyword>
<evidence type="ECO:0000259" key="8">
    <source>
        <dbReference type="PROSITE" id="PS50928"/>
    </source>
</evidence>
<dbReference type="Gene3D" id="1.10.3720.10">
    <property type="entry name" value="MetI-like"/>
    <property type="match status" value="1"/>
</dbReference>
<comment type="similarity">
    <text evidence="7">Belongs to the binding-protein-dependent transport system permease family.</text>
</comment>
<reference evidence="9 10" key="1">
    <citation type="submission" date="2021-01" db="EMBL/GenBank/DDBJ databases">
        <title>Genomic Encyclopedia of Type Strains, Phase IV (KMG-IV): sequencing the most valuable type-strain genomes for metagenomic binning, comparative biology and taxonomic classification.</title>
        <authorList>
            <person name="Goeker M."/>
        </authorList>
    </citation>
    <scope>NUCLEOTIDE SEQUENCE [LARGE SCALE GENOMIC DNA]</scope>
    <source>
        <strain evidence="9 10">DSM 104297</strain>
    </source>
</reference>
<keyword evidence="6 7" id="KW-0472">Membrane</keyword>
<keyword evidence="4 7" id="KW-0812">Transmembrane</keyword>
<name>A0ABS2QTP5_9BACI</name>
<proteinExistence type="inferred from homology"/>
<evidence type="ECO:0000313" key="9">
    <source>
        <dbReference type="EMBL" id="MBM7702573.1"/>
    </source>
</evidence>
<comment type="subcellular location">
    <subcellularLocation>
        <location evidence="1 7">Cell membrane</location>
        <topology evidence="1 7">Multi-pass membrane protein</topology>
    </subcellularLocation>
</comment>
<evidence type="ECO:0000256" key="7">
    <source>
        <dbReference type="RuleBase" id="RU363032"/>
    </source>
</evidence>
<keyword evidence="5 7" id="KW-1133">Transmembrane helix</keyword>
<feature type="transmembrane region" description="Helical" evidence="7">
    <location>
        <begin position="9"/>
        <end position="27"/>
    </location>
</feature>
<accession>A0ABS2QTP5</accession>
<evidence type="ECO:0000256" key="4">
    <source>
        <dbReference type="ARBA" id="ARBA00022692"/>
    </source>
</evidence>
<dbReference type="Proteomes" id="UP000809829">
    <property type="component" value="Unassembled WGS sequence"/>
</dbReference>
<dbReference type="InterPro" id="IPR000515">
    <property type="entry name" value="MetI-like"/>
</dbReference>
<dbReference type="Pfam" id="PF19300">
    <property type="entry name" value="BPD_transp_1_N"/>
    <property type="match status" value="1"/>
</dbReference>
<dbReference type="CDD" id="cd06261">
    <property type="entry name" value="TM_PBP2"/>
    <property type="match status" value="1"/>
</dbReference>
<feature type="transmembrane region" description="Helical" evidence="7">
    <location>
        <begin position="132"/>
        <end position="156"/>
    </location>
</feature>
<sequence>MLQYSLRRIIGMIPLLILISFVVFSLAKMMPGDPFGGEINPSNTDPKYIEEMREKLGYNDPIPVQYWNWITGMFEGDFGKSTTHKLPTLEVITERIPNTLFLAITSLLITYLFAFALGMYSGKKPYTIGDNLIAGYNYFALAVPSFIAGIVAIYFFSFRLDWFPFSGSVAVGLEPGTLAYYQSKIHHVIMPALILGLMSTASYTQFLRNDIIENSRKDFVRTARAKGTKESKIYNVHILRNSVIPLVTFLGFDLVTLISGAVITETIFTYPGIGQLFVESVTTRDYSVMMTLTMMFSVLTLVGNLVADLLYGVVDPRIRLD</sequence>
<feature type="transmembrane region" description="Helical" evidence="7">
    <location>
        <begin position="243"/>
        <end position="268"/>
    </location>
</feature>
<dbReference type="EMBL" id="JAFBFC010000002">
    <property type="protein sequence ID" value="MBM7702573.1"/>
    <property type="molecule type" value="Genomic_DNA"/>
</dbReference>
<dbReference type="Pfam" id="PF00528">
    <property type="entry name" value="BPD_transp_1"/>
    <property type="match status" value="1"/>
</dbReference>
<dbReference type="NCBIfam" id="NF045472">
    <property type="entry name" value="Opp4B"/>
    <property type="match status" value="1"/>
</dbReference>
<organism evidence="9 10">
    <name type="scientific">Priestia iocasae</name>
    <dbReference type="NCBI Taxonomy" id="2291674"/>
    <lineage>
        <taxon>Bacteria</taxon>
        <taxon>Bacillati</taxon>
        <taxon>Bacillota</taxon>
        <taxon>Bacilli</taxon>
        <taxon>Bacillales</taxon>
        <taxon>Bacillaceae</taxon>
        <taxon>Priestia</taxon>
    </lineage>
</organism>
<evidence type="ECO:0000256" key="5">
    <source>
        <dbReference type="ARBA" id="ARBA00022989"/>
    </source>
</evidence>
<dbReference type="SUPFAM" id="SSF161098">
    <property type="entry name" value="MetI-like"/>
    <property type="match status" value="1"/>
</dbReference>